<accession>A0A072TIE0</accession>
<dbReference type="HOGENOM" id="CLU_3017352_0_0_1"/>
<evidence type="ECO:0000313" key="3">
    <source>
        <dbReference type="Proteomes" id="UP000002051"/>
    </source>
</evidence>
<reference evidence="1 3" key="2">
    <citation type="journal article" date="2014" name="BMC Genomics">
        <title>An improved genome release (version Mt4.0) for the model legume Medicago truncatula.</title>
        <authorList>
            <person name="Tang H."/>
            <person name="Krishnakumar V."/>
            <person name="Bidwell S."/>
            <person name="Rosen B."/>
            <person name="Chan A."/>
            <person name="Zhou S."/>
            <person name="Gentzbittel L."/>
            <person name="Childs K.L."/>
            <person name="Yandell M."/>
            <person name="Gundlach H."/>
            <person name="Mayer K.F."/>
            <person name="Schwartz D.C."/>
            <person name="Town C.D."/>
        </authorList>
    </citation>
    <scope>GENOME REANNOTATION</scope>
    <source>
        <strain evidence="1">A17</strain>
        <strain evidence="2 3">cv. Jemalong A17</strain>
    </source>
</reference>
<protein>
    <submittedName>
        <fullName evidence="1 2">Uncharacterized protein</fullName>
    </submittedName>
</protein>
<dbReference type="EnsemblPlants" id="KEH17319">
    <property type="protein sequence ID" value="KEH17319"/>
    <property type="gene ID" value="MTR_0024s0300"/>
</dbReference>
<name>A0A072TIE0_MEDTR</name>
<evidence type="ECO:0000313" key="2">
    <source>
        <dbReference type="EnsemblPlants" id="KEH17319"/>
    </source>
</evidence>
<dbReference type="AlphaFoldDB" id="A0A072TIE0"/>
<organism evidence="1 3">
    <name type="scientific">Medicago truncatula</name>
    <name type="common">Barrel medic</name>
    <name type="synonym">Medicago tribuloides</name>
    <dbReference type="NCBI Taxonomy" id="3880"/>
    <lineage>
        <taxon>Eukaryota</taxon>
        <taxon>Viridiplantae</taxon>
        <taxon>Streptophyta</taxon>
        <taxon>Embryophyta</taxon>
        <taxon>Tracheophyta</taxon>
        <taxon>Spermatophyta</taxon>
        <taxon>Magnoliopsida</taxon>
        <taxon>eudicotyledons</taxon>
        <taxon>Gunneridae</taxon>
        <taxon>Pentapetalae</taxon>
        <taxon>rosids</taxon>
        <taxon>fabids</taxon>
        <taxon>Fabales</taxon>
        <taxon>Fabaceae</taxon>
        <taxon>Papilionoideae</taxon>
        <taxon>50 kb inversion clade</taxon>
        <taxon>NPAAA clade</taxon>
        <taxon>Hologalegina</taxon>
        <taxon>IRL clade</taxon>
        <taxon>Trifolieae</taxon>
        <taxon>Medicago</taxon>
    </lineage>
</organism>
<dbReference type="EMBL" id="KL402749">
    <property type="protein sequence ID" value="KEH17319.1"/>
    <property type="molecule type" value="Genomic_DNA"/>
</dbReference>
<keyword evidence="3" id="KW-1185">Reference proteome</keyword>
<reference evidence="1 3" key="1">
    <citation type="journal article" date="2011" name="Nature">
        <title>The Medicago genome provides insight into the evolution of rhizobial symbioses.</title>
        <authorList>
            <person name="Young N.D."/>
            <person name="Debelle F."/>
            <person name="Oldroyd G.E."/>
            <person name="Geurts R."/>
            <person name="Cannon S.B."/>
            <person name="Udvardi M.K."/>
            <person name="Benedito V.A."/>
            <person name="Mayer K.F."/>
            <person name="Gouzy J."/>
            <person name="Schoof H."/>
            <person name="Van de Peer Y."/>
            <person name="Proost S."/>
            <person name="Cook D.R."/>
            <person name="Meyers B.C."/>
            <person name="Spannagl M."/>
            <person name="Cheung F."/>
            <person name="De Mita S."/>
            <person name="Krishnakumar V."/>
            <person name="Gundlach H."/>
            <person name="Zhou S."/>
            <person name="Mudge J."/>
            <person name="Bharti A.K."/>
            <person name="Murray J.D."/>
            <person name="Naoumkina M.A."/>
            <person name="Rosen B."/>
            <person name="Silverstein K.A."/>
            <person name="Tang H."/>
            <person name="Rombauts S."/>
            <person name="Zhao P.X."/>
            <person name="Zhou P."/>
            <person name="Barbe V."/>
            <person name="Bardou P."/>
            <person name="Bechner M."/>
            <person name="Bellec A."/>
            <person name="Berger A."/>
            <person name="Berges H."/>
            <person name="Bidwell S."/>
            <person name="Bisseling T."/>
            <person name="Choisne N."/>
            <person name="Couloux A."/>
            <person name="Denny R."/>
            <person name="Deshpande S."/>
            <person name="Dai X."/>
            <person name="Doyle J.J."/>
            <person name="Dudez A.M."/>
            <person name="Farmer A.D."/>
            <person name="Fouteau S."/>
            <person name="Franken C."/>
            <person name="Gibelin C."/>
            <person name="Gish J."/>
            <person name="Goldstein S."/>
            <person name="Gonzalez A.J."/>
            <person name="Green P.J."/>
            <person name="Hallab A."/>
            <person name="Hartog M."/>
            <person name="Hua A."/>
            <person name="Humphray S.J."/>
            <person name="Jeong D.H."/>
            <person name="Jing Y."/>
            <person name="Jocker A."/>
            <person name="Kenton S.M."/>
            <person name="Kim D.J."/>
            <person name="Klee K."/>
            <person name="Lai H."/>
            <person name="Lang C."/>
            <person name="Lin S."/>
            <person name="Macmil S.L."/>
            <person name="Magdelenat G."/>
            <person name="Matthews L."/>
            <person name="McCorrison J."/>
            <person name="Monaghan E.L."/>
            <person name="Mun J.H."/>
            <person name="Najar F.Z."/>
            <person name="Nicholson C."/>
            <person name="Noirot C."/>
            <person name="O'Bleness M."/>
            <person name="Paule C.R."/>
            <person name="Poulain J."/>
            <person name="Prion F."/>
            <person name="Qin B."/>
            <person name="Qu C."/>
            <person name="Retzel E.F."/>
            <person name="Riddle C."/>
            <person name="Sallet E."/>
            <person name="Samain S."/>
            <person name="Samson N."/>
            <person name="Sanders I."/>
            <person name="Saurat O."/>
            <person name="Scarpelli C."/>
            <person name="Schiex T."/>
            <person name="Segurens B."/>
            <person name="Severin A.J."/>
            <person name="Sherrier D.J."/>
            <person name="Shi R."/>
            <person name="Sims S."/>
            <person name="Singer S.R."/>
            <person name="Sinharoy S."/>
            <person name="Sterck L."/>
            <person name="Viollet A."/>
            <person name="Wang B.B."/>
            <person name="Wang K."/>
            <person name="Wang M."/>
            <person name="Wang X."/>
            <person name="Warfsmann J."/>
            <person name="Weissenbach J."/>
            <person name="White D.D."/>
            <person name="White J.D."/>
            <person name="Wiley G.B."/>
            <person name="Wincker P."/>
            <person name="Xing Y."/>
            <person name="Yang L."/>
            <person name="Yao Z."/>
            <person name="Ying F."/>
            <person name="Zhai J."/>
            <person name="Zhou L."/>
            <person name="Zuber A."/>
            <person name="Denarie J."/>
            <person name="Dixon R.A."/>
            <person name="May G.D."/>
            <person name="Schwartz D.C."/>
            <person name="Rogers J."/>
            <person name="Quetier F."/>
            <person name="Town C.D."/>
            <person name="Roe B.A."/>
        </authorList>
    </citation>
    <scope>NUCLEOTIDE SEQUENCE [LARGE SCALE GENOMIC DNA]</scope>
    <source>
        <strain evidence="1">A17</strain>
        <strain evidence="2 3">cv. Jemalong A17</strain>
    </source>
</reference>
<sequence>MDFDVIKWINNVDNLRDKIIFLADKGHSAMKKPDTSGDVFGASLCYFFGNNHELSP</sequence>
<dbReference type="Proteomes" id="UP000002051">
    <property type="component" value="Unassembled WGS sequence"/>
</dbReference>
<gene>
    <name evidence="1" type="ORF">MTR_0024s0300</name>
</gene>
<proteinExistence type="predicted"/>
<reference evidence="2" key="3">
    <citation type="submission" date="2015-06" db="UniProtKB">
        <authorList>
            <consortium name="EnsemblPlants"/>
        </authorList>
    </citation>
    <scope>IDENTIFICATION</scope>
    <source>
        <strain evidence="2">cv. Jemalong A17</strain>
    </source>
</reference>
<evidence type="ECO:0000313" key="1">
    <source>
        <dbReference type="EMBL" id="KEH17319.1"/>
    </source>
</evidence>